<gene>
    <name evidence="2" type="ORF">SAMN05421507_10714</name>
</gene>
<name>A0A1H0RPC0_9PSEU</name>
<accession>A0A1H0RPC0</accession>
<dbReference type="Pfam" id="PF14243">
    <property type="entry name" value="R2K_3"/>
    <property type="match status" value="1"/>
</dbReference>
<dbReference type="Proteomes" id="UP000199691">
    <property type="component" value="Unassembled WGS sequence"/>
</dbReference>
<reference evidence="3" key="1">
    <citation type="submission" date="2016-10" db="EMBL/GenBank/DDBJ databases">
        <authorList>
            <person name="Varghese N."/>
            <person name="Submissions S."/>
        </authorList>
    </citation>
    <scope>NUCLEOTIDE SEQUENCE [LARGE SCALE GENOMIC DNA]</scope>
    <source>
        <strain evidence="3">CGMCC 4.6609</strain>
    </source>
</reference>
<evidence type="ECO:0000313" key="3">
    <source>
        <dbReference type="Proteomes" id="UP000199691"/>
    </source>
</evidence>
<dbReference type="InterPro" id="IPR025643">
    <property type="entry name" value="R2K_3"/>
</dbReference>
<dbReference type="AlphaFoldDB" id="A0A1H0RPC0"/>
<evidence type="ECO:0000259" key="1">
    <source>
        <dbReference type="Pfam" id="PF14243"/>
    </source>
</evidence>
<sequence>MILLFPSDVLRPARVDDHFAAEAAAARAAGIEVSYVDHDAMTRPGGAEQAVRRVSGSGDALYRGWMVGSARYAEFDAALRRRGVTLRTGEAHYRRAHELPGWYEALAAVTPLSVWTTEHDRAAFDRACAELGAGPAVVRDHTKSMKHHWDEAMFIPDVADRDGAWAVARRFRELRGDDLQGGFVLRRFERFVSAEVRTWWVDGVCRLTGPHPDALDGKCAAEVDLTAVEPLVAGLRLPFVTVDLALRDDGAWRVVELGDGQVSDRPRSLGAETFVGALI</sequence>
<protein>
    <recommendedName>
        <fullName evidence="1">ATP-grasp domain-containing protein</fullName>
    </recommendedName>
</protein>
<dbReference type="RefSeq" id="WP_090098749.1">
    <property type="nucleotide sequence ID" value="NZ_FNIX01000007.1"/>
</dbReference>
<organism evidence="2 3">
    <name type="scientific">Lentzea jiangxiensis</name>
    <dbReference type="NCBI Taxonomy" id="641025"/>
    <lineage>
        <taxon>Bacteria</taxon>
        <taxon>Bacillati</taxon>
        <taxon>Actinomycetota</taxon>
        <taxon>Actinomycetes</taxon>
        <taxon>Pseudonocardiales</taxon>
        <taxon>Pseudonocardiaceae</taxon>
        <taxon>Lentzea</taxon>
    </lineage>
</organism>
<proteinExistence type="predicted"/>
<keyword evidence="3" id="KW-1185">Reference proteome</keyword>
<dbReference type="OrthoDB" id="5355744at2"/>
<dbReference type="STRING" id="641025.SAMN05421507_10714"/>
<feature type="domain" description="ATP-grasp" evidence="1">
    <location>
        <begin position="130"/>
        <end position="277"/>
    </location>
</feature>
<dbReference type="EMBL" id="FNIX01000007">
    <property type="protein sequence ID" value="SDP31245.1"/>
    <property type="molecule type" value="Genomic_DNA"/>
</dbReference>
<evidence type="ECO:0000313" key="2">
    <source>
        <dbReference type="EMBL" id="SDP31245.1"/>
    </source>
</evidence>